<evidence type="ECO:0000256" key="4">
    <source>
        <dbReference type="ARBA" id="ARBA00022755"/>
    </source>
</evidence>
<dbReference type="InterPro" id="IPR002376">
    <property type="entry name" value="Formyl_transf_N"/>
</dbReference>
<dbReference type="InterPro" id="IPR036477">
    <property type="entry name" value="Formyl_transf_N_sf"/>
</dbReference>
<dbReference type="GO" id="GO:0004644">
    <property type="term" value="F:phosphoribosylglycinamide formyltransferase activity"/>
    <property type="evidence" value="ECO:0007669"/>
    <property type="project" value="UniProtKB-EC"/>
</dbReference>
<comment type="pathway">
    <text evidence="1">Purine metabolism; IMP biosynthesis via de novo pathway; N(2)-formyl-N(1)-(5-phospho-D-ribosyl)glycinamide from N(1)-(5-phospho-D-ribosyl)glycinamide (10-formyl THF route): step 1/1.</text>
</comment>
<evidence type="ECO:0000256" key="1">
    <source>
        <dbReference type="ARBA" id="ARBA00005054"/>
    </source>
</evidence>
<reference evidence="6" key="1">
    <citation type="submission" date="2018-05" db="EMBL/GenBank/DDBJ databases">
        <authorList>
            <person name="Lanie J.A."/>
            <person name="Ng W.-L."/>
            <person name="Kazmierczak K.M."/>
            <person name="Andrzejewski T.M."/>
            <person name="Davidsen T.M."/>
            <person name="Wayne K.J."/>
            <person name="Tettelin H."/>
            <person name="Glass J.I."/>
            <person name="Rusch D."/>
            <person name="Podicherti R."/>
            <person name="Tsui H.-C.T."/>
            <person name="Winkler M.E."/>
        </authorList>
    </citation>
    <scope>NUCLEOTIDE SEQUENCE</scope>
</reference>
<proteinExistence type="predicted"/>
<dbReference type="PANTHER" id="PTHR43369">
    <property type="entry name" value="PHOSPHORIBOSYLGLYCINAMIDE FORMYLTRANSFERASE"/>
    <property type="match status" value="1"/>
</dbReference>
<evidence type="ECO:0000259" key="5">
    <source>
        <dbReference type="Pfam" id="PF00551"/>
    </source>
</evidence>
<sequence length="276" mass="31007">MRILLLTSDHCNQWALAHRLTAVGDLVGIVFSENLPGGSVVPQQKHPALRRLTRAPFNWPFRNAWFQLLDGYRKEFQSAPDVSTWNVAEVNDELTSEVITNTGPDVVLVSGTNLLRSQLIAHANGSSRYGTINLHTGLSPYIRGGPNCTNWCLATRRPWMIGNTVMWINEGIDSGDVLATEGTPIDGGETLLQLHRRVMDHAHDLTCRTITAVGHGRVTPRAQGSFGASGDLYLTRDWGPRHMLRASLYLWTRYRHEVSRPSFTDQRERLEFVELK</sequence>
<organism evidence="6">
    <name type="scientific">marine metagenome</name>
    <dbReference type="NCBI Taxonomy" id="408172"/>
    <lineage>
        <taxon>unclassified sequences</taxon>
        <taxon>metagenomes</taxon>
        <taxon>ecological metagenomes</taxon>
    </lineage>
</organism>
<accession>A0A382AKD2</accession>
<dbReference type="Gene3D" id="3.40.50.170">
    <property type="entry name" value="Formyl transferase, N-terminal domain"/>
    <property type="match status" value="1"/>
</dbReference>
<dbReference type="EMBL" id="UINC01025787">
    <property type="protein sequence ID" value="SVB02020.1"/>
    <property type="molecule type" value="Genomic_DNA"/>
</dbReference>
<dbReference type="EC" id="2.1.2.2" evidence="2"/>
<keyword evidence="4" id="KW-0658">Purine biosynthesis</keyword>
<dbReference type="Pfam" id="PF00551">
    <property type="entry name" value="Formyl_trans_N"/>
    <property type="match status" value="1"/>
</dbReference>
<feature type="domain" description="Formyl transferase N-terminal" evidence="5">
    <location>
        <begin position="87"/>
        <end position="209"/>
    </location>
</feature>
<dbReference type="GO" id="GO:0006189">
    <property type="term" value="P:'de novo' IMP biosynthetic process"/>
    <property type="evidence" value="ECO:0007669"/>
    <property type="project" value="TreeGrafter"/>
</dbReference>
<name>A0A382AKD2_9ZZZZ</name>
<evidence type="ECO:0000256" key="2">
    <source>
        <dbReference type="ARBA" id="ARBA00012254"/>
    </source>
</evidence>
<evidence type="ECO:0000256" key="3">
    <source>
        <dbReference type="ARBA" id="ARBA00022679"/>
    </source>
</evidence>
<dbReference type="SUPFAM" id="SSF53328">
    <property type="entry name" value="Formyltransferase"/>
    <property type="match status" value="1"/>
</dbReference>
<keyword evidence="3" id="KW-0808">Transferase</keyword>
<dbReference type="GO" id="GO:0005829">
    <property type="term" value="C:cytosol"/>
    <property type="evidence" value="ECO:0007669"/>
    <property type="project" value="TreeGrafter"/>
</dbReference>
<evidence type="ECO:0000313" key="6">
    <source>
        <dbReference type="EMBL" id="SVB02020.1"/>
    </source>
</evidence>
<dbReference type="PANTHER" id="PTHR43369:SF2">
    <property type="entry name" value="PHOSPHORIBOSYLGLYCINAMIDE FORMYLTRANSFERASE"/>
    <property type="match status" value="1"/>
</dbReference>
<dbReference type="AlphaFoldDB" id="A0A382AKD2"/>
<gene>
    <name evidence="6" type="ORF">METZ01_LOCUS154874</name>
</gene>
<protein>
    <recommendedName>
        <fullName evidence="2">phosphoribosylglycinamide formyltransferase 1</fullName>
        <ecNumber evidence="2">2.1.2.2</ecNumber>
    </recommendedName>
</protein>